<proteinExistence type="inferred from homology"/>
<keyword evidence="6" id="KW-1185">Reference proteome</keyword>
<dbReference type="InterPro" id="IPR036388">
    <property type="entry name" value="WH-like_DNA-bd_sf"/>
</dbReference>
<dbReference type="Gene3D" id="1.10.10.10">
    <property type="entry name" value="Winged helix-like DNA-binding domain superfamily/Winged helix DNA-binding domain"/>
    <property type="match status" value="1"/>
</dbReference>
<dbReference type="GO" id="GO:0003677">
    <property type="term" value="F:DNA binding"/>
    <property type="evidence" value="ECO:0007669"/>
    <property type="project" value="UniProtKB-UniRule"/>
</dbReference>
<dbReference type="Proteomes" id="UP000593765">
    <property type="component" value="Chromosome"/>
</dbReference>
<evidence type="ECO:0000256" key="1">
    <source>
        <dbReference type="ARBA" id="ARBA00023015"/>
    </source>
</evidence>
<dbReference type="InterPro" id="IPR011991">
    <property type="entry name" value="ArsR-like_HTH"/>
</dbReference>
<dbReference type="KEGG" id="hbs:IPV69_24850"/>
<dbReference type="InterPro" id="IPR026282">
    <property type="entry name" value="MJ1563"/>
</dbReference>
<dbReference type="PIRSF" id="PIRSF006707">
    <property type="entry name" value="MJ1563"/>
    <property type="match status" value="1"/>
</dbReference>
<sequence>MAIATPASSPTSSVFVPVAFPATPRTPEQLLQTAQDLFIRRWGEMGQTWGINRTMAEIHAFLFITGLPQCTDDVMDRLNISRGNASMSLRALCDWGIVRRLHKRGERREYFESLTDVWEMFSIILAERKRREMDPVLETIKQCQKMLDDSDLGKSNKAEAVQLTRQRLEHMQEFMEVTNKLFQQFIGGAKSGLTKVVKVLLKALP</sequence>
<reference evidence="5 6" key="1">
    <citation type="submission" date="2020-10" db="EMBL/GenBank/DDBJ databases">
        <title>Wide distribution of Phycisphaera-like planctomycetes from WD2101 soil group in peatlands and genome analysis of the first cultivated representative.</title>
        <authorList>
            <person name="Dedysh S.N."/>
            <person name="Beletsky A.V."/>
            <person name="Ivanova A."/>
            <person name="Kulichevskaya I.S."/>
            <person name="Suzina N.E."/>
            <person name="Philippov D.A."/>
            <person name="Rakitin A.L."/>
            <person name="Mardanov A.V."/>
            <person name="Ravin N.V."/>
        </authorList>
    </citation>
    <scope>NUCLEOTIDE SEQUENCE [LARGE SCALE GENOMIC DNA]</scope>
    <source>
        <strain evidence="5 6">M1803</strain>
    </source>
</reference>
<keyword evidence="1 4" id="KW-0805">Transcription regulation</keyword>
<evidence type="ECO:0000256" key="4">
    <source>
        <dbReference type="PIRNR" id="PIRNR006707"/>
    </source>
</evidence>
<dbReference type="InterPro" id="IPR052362">
    <property type="entry name" value="HTH-GbsR_regulator"/>
</dbReference>
<dbReference type="EMBL" id="CP063458">
    <property type="protein sequence ID" value="QOV89391.1"/>
    <property type="molecule type" value="Genomic_DNA"/>
</dbReference>
<evidence type="ECO:0000313" key="6">
    <source>
        <dbReference type="Proteomes" id="UP000593765"/>
    </source>
</evidence>
<dbReference type="PANTHER" id="PTHR38465:SF1">
    <property type="entry name" value="HTH-TYPE TRANSCRIPTIONAL REGULATOR MJ1563-RELATED"/>
    <property type="match status" value="1"/>
</dbReference>
<dbReference type="RefSeq" id="WP_206292428.1">
    <property type="nucleotide sequence ID" value="NZ_CP063458.1"/>
</dbReference>
<organism evidence="5 6">
    <name type="scientific">Humisphaera borealis</name>
    <dbReference type="NCBI Taxonomy" id="2807512"/>
    <lineage>
        <taxon>Bacteria</taxon>
        <taxon>Pseudomonadati</taxon>
        <taxon>Planctomycetota</taxon>
        <taxon>Phycisphaerae</taxon>
        <taxon>Tepidisphaerales</taxon>
        <taxon>Tepidisphaeraceae</taxon>
        <taxon>Humisphaera</taxon>
    </lineage>
</organism>
<protein>
    <recommendedName>
        <fullName evidence="4">HTH-type transcriptional regulator</fullName>
    </recommendedName>
</protein>
<keyword evidence="3 4" id="KW-0804">Transcription</keyword>
<dbReference type="SUPFAM" id="SSF46785">
    <property type="entry name" value="Winged helix' DNA-binding domain"/>
    <property type="match status" value="1"/>
</dbReference>
<comment type="similarity">
    <text evidence="4">Belongs to the GbsR family.</text>
</comment>
<accession>A0A7M2WX44</accession>
<evidence type="ECO:0000313" key="5">
    <source>
        <dbReference type="EMBL" id="QOV89391.1"/>
    </source>
</evidence>
<dbReference type="GO" id="GO:0006355">
    <property type="term" value="P:regulation of DNA-templated transcription"/>
    <property type="evidence" value="ECO:0007669"/>
    <property type="project" value="UniProtKB-ARBA"/>
</dbReference>
<gene>
    <name evidence="5" type="ORF">IPV69_24850</name>
</gene>
<keyword evidence="2 4" id="KW-0238">DNA-binding</keyword>
<evidence type="ECO:0000256" key="2">
    <source>
        <dbReference type="ARBA" id="ARBA00023125"/>
    </source>
</evidence>
<dbReference type="CDD" id="cd00090">
    <property type="entry name" value="HTH_ARSR"/>
    <property type="match status" value="1"/>
</dbReference>
<dbReference type="PANTHER" id="PTHR38465">
    <property type="entry name" value="HTH-TYPE TRANSCRIPTIONAL REGULATOR MJ1563-RELATED"/>
    <property type="match status" value="1"/>
</dbReference>
<dbReference type="AlphaFoldDB" id="A0A7M2WX44"/>
<evidence type="ECO:0000256" key="3">
    <source>
        <dbReference type="ARBA" id="ARBA00023163"/>
    </source>
</evidence>
<name>A0A7M2WX44_9BACT</name>
<dbReference type="InterPro" id="IPR036390">
    <property type="entry name" value="WH_DNA-bd_sf"/>
</dbReference>